<accession>Q8V6N0</accession>
<organism evidence="2 3">
    <name type="scientific">Halorubrum phage HF2</name>
    <dbReference type="NCBI Taxonomy" id="33771"/>
    <lineage>
        <taxon>Viruses</taxon>
        <taxon>Duplodnaviria</taxon>
        <taxon>Heunggongvirae</taxon>
        <taxon>Uroviricota</taxon>
        <taxon>Caudoviricetes</taxon>
        <taxon>Thumleimavirales</taxon>
        <taxon>Hafunaviridae</taxon>
        <taxon>Haloferacalesvirus</taxon>
        <taxon>Haloferacalesvirus HF2</taxon>
    </lineage>
</organism>
<dbReference type="GeneID" id="929540"/>
<proteinExistence type="predicted"/>
<reference evidence="3" key="1">
    <citation type="journal article" date="1995" name="J. Virol.">
        <title>Halophage HF2: genome organization and replication strategy.</title>
        <authorList>
            <person name="Nuttall S.D."/>
            <person name="Dyall-Smith M.L."/>
        </authorList>
    </citation>
    <scope>NUCLEOTIDE SEQUENCE [LARGE SCALE GENOMIC DNA]</scope>
</reference>
<name>Q8V6N0_9CAUD</name>
<sequence length="136" mass="14479">MARVKYVLHVPPGYDGPVDPIVDDVEVDESVTEPGVEEVAVSEAGEGVLDRNLVNNNRKARISEAIEQYELETAKADPDTQVQLAALEKAVSYMWDVVSGEDVGSAAVSEDTLVAENPDDSTDDSTDDSIDGPTSA</sequence>
<dbReference type="KEGG" id="vg:929540"/>
<feature type="compositionally biased region" description="Acidic residues" evidence="1">
    <location>
        <begin position="117"/>
        <end position="130"/>
    </location>
</feature>
<dbReference type="RefSeq" id="NP_542573.1">
    <property type="nucleotide sequence ID" value="NC_003345.2"/>
</dbReference>
<dbReference type="Proteomes" id="UP000000877">
    <property type="component" value="Segment"/>
</dbReference>
<dbReference type="OrthoDB" id="25909at10239"/>
<gene>
    <name evidence="2" type="ORF">HrrHF2_485</name>
</gene>
<reference evidence="2 3" key="2">
    <citation type="journal article" date="2002" name="Mol. Microbiol.">
        <title>HF2: a double-stranded DNA tailed haloarchaeal virus with a mosaic genome.</title>
        <authorList>
            <person name="Tang S.L."/>
            <person name="Nuttall S."/>
            <person name="Ngui K."/>
            <person name="Fisher C."/>
            <person name="Lopez P."/>
            <person name="Dyall-Smith M."/>
        </authorList>
    </citation>
    <scope>NUCLEOTIDE SEQUENCE</scope>
</reference>
<evidence type="ECO:0000256" key="1">
    <source>
        <dbReference type="SAM" id="MobiDB-lite"/>
    </source>
</evidence>
<dbReference type="EMBL" id="AF222060">
    <property type="protein sequence ID" value="AAL54993.1"/>
    <property type="molecule type" value="Genomic_DNA"/>
</dbReference>
<evidence type="ECO:0000313" key="3">
    <source>
        <dbReference type="Proteomes" id="UP000000877"/>
    </source>
</evidence>
<feature type="region of interest" description="Disordered" evidence="1">
    <location>
        <begin position="108"/>
        <end position="136"/>
    </location>
</feature>
<evidence type="ECO:0000313" key="2">
    <source>
        <dbReference type="EMBL" id="AAL54993.1"/>
    </source>
</evidence>
<protein>
    <submittedName>
        <fullName evidence="2">Uncharacterized protein</fullName>
    </submittedName>
</protein>